<evidence type="ECO:0000313" key="6">
    <source>
        <dbReference type="Proteomes" id="UP001652661"/>
    </source>
</evidence>
<dbReference type="Proteomes" id="UP001652661">
    <property type="component" value="Chromosome X"/>
</dbReference>
<dbReference type="PROSITE" id="PS50158">
    <property type="entry name" value="ZF_CCHC"/>
    <property type="match status" value="2"/>
</dbReference>
<dbReference type="InterPro" id="IPR036361">
    <property type="entry name" value="SAP_dom_sf"/>
</dbReference>
<dbReference type="PROSITE" id="PS50800">
    <property type="entry name" value="SAP"/>
    <property type="match status" value="1"/>
</dbReference>
<dbReference type="AlphaFoldDB" id="A0A6P4HRG4"/>
<dbReference type="Gene3D" id="4.10.60.10">
    <property type="entry name" value="Zinc finger, CCHC-type"/>
    <property type="match status" value="2"/>
</dbReference>
<dbReference type="SMART" id="SM00343">
    <property type="entry name" value="ZnF_C2HC"/>
    <property type="match status" value="2"/>
</dbReference>
<name>A0A6P4HRG4_DROKI</name>
<evidence type="ECO:0000256" key="3">
    <source>
        <dbReference type="SAM" id="MobiDB-lite"/>
    </source>
</evidence>
<keyword evidence="1" id="KW-0479">Metal-binding</keyword>
<dbReference type="SMART" id="SM00513">
    <property type="entry name" value="SAP"/>
    <property type="match status" value="1"/>
</dbReference>
<dbReference type="GO" id="GO:0008270">
    <property type="term" value="F:zinc ion binding"/>
    <property type="evidence" value="ECO:0007669"/>
    <property type="project" value="UniProtKB-KW"/>
</dbReference>
<evidence type="ECO:0000259" key="4">
    <source>
        <dbReference type="PROSITE" id="PS50158"/>
    </source>
</evidence>
<dbReference type="InterPro" id="IPR003034">
    <property type="entry name" value="SAP_dom"/>
</dbReference>
<feature type="domain" description="CCHC-type" evidence="4">
    <location>
        <begin position="445"/>
        <end position="459"/>
    </location>
</feature>
<dbReference type="Pfam" id="PF00098">
    <property type="entry name" value="zf-CCHC"/>
    <property type="match status" value="2"/>
</dbReference>
<protein>
    <submittedName>
        <fullName evidence="7">Uncharacterized protein</fullName>
    </submittedName>
</protein>
<dbReference type="GO" id="GO:0003676">
    <property type="term" value="F:nucleic acid binding"/>
    <property type="evidence" value="ECO:0007669"/>
    <property type="project" value="InterPro"/>
</dbReference>
<dbReference type="Pfam" id="PF03732">
    <property type="entry name" value="Retrotrans_gag"/>
    <property type="match status" value="1"/>
</dbReference>
<feature type="region of interest" description="Disordered" evidence="3">
    <location>
        <begin position="46"/>
        <end position="93"/>
    </location>
</feature>
<dbReference type="RefSeq" id="XP_017018552.2">
    <property type="nucleotide sequence ID" value="XM_017163063.3"/>
</dbReference>
<dbReference type="InterPro" id="IPR036875">
    <property type="entry name" value="Znf_CCHC_sf"/>
</dbReference>
<gene>
    <name evidence="7" type="primary">LOC108072063</name>
</gene>
<dbReference type="Gene3D" id="1.10.720.30">
    <property type="entry name" value="SAP domain"/>
    <property type="match status" value="1"/>
</dbReference>
<evidence type="ECO:0000256" key="1">
    <source>
        <dbReference type="PROSITE-ProRule" id="PRU00047"/>
    </source>
</evidence>
<dbReference type="InterPro" id="IPR005162">
    <property type="entry name" value="Retrotrans_gag_dom"/>
</dbReference>
<dbReference type="SUPFAM" id="SSF57756">
    <property type="entry name" value="Retrovirus zinc finger-like domains"/>
    <property type="match status" value="1"/>
</dbReference>
<dbReference type="Pfam" id="PF02037">
    <property type="entry name" value="SAP"/>
    <property type="match status" value="1"/>
</dbReference>
<keyword evidence="6" id="KW-1185">Reference proteome</keyword>
<dbReference type="OrthoDB" id="7864685at2759"/>
<keyword evidence="1" id="KW-0863">Zinc-finger</keyword>
<reference evidence="7" key="1">
    <citation type="submission" date="2025-08" db="UniProtKB">
        <authorList>
            <consortium name="RefSeq"/>
        </authorList>
    </citation>
    <scope>IDENTIFICATION</scope>
    <source>
        <strain evidence="7">14028-0561.14</strain>
        <tissue evidence="7">Whole fly</tissue>
    </source>
</reference>
<feature type="domain" description="SAP" evidence="5">
    <location>
        <begin position="8"/>
        <end position="42"/>
    </location>
</feature>
<evidence type="ECO:0000313" key="7">
    <source>
        <dbReference type="RefSeq" id="XP_017018552.2"/>
    </source>
</evidence>
<proteinExistence type="predicted"/>
<accession>A0A6P4HRG4</accession>
<organism evidence="6 7">
    <name type="scientific">Drosophila kikkawai</name>
    <name type="common">Fruit fly</name>
    <dbReference type="NCBI Taxonomy" id="30033"/>
    <lineage>
        <taxon>Eukaryota</taxon>
        <taxon>Metazoa</taxon>
        <taxon>Ecdysozoa</taxon>
        <taxon>Arthropoda</taxon>
        <taxon>Hexapoda</taxon>
        <taxon>Insecta</taxon>
        <taxon>Pterygota</taxon>
        <taxon>Neoptera</taxon>
        <taxon>Endopterygota</taxon>
        <taxon>Diptera</taxon>
        <taxon>Brachycera</taxon>
        <taxon>Muscomorpha</taxon>
        <taxon>Ephydroidea</taxon>
        <taxon>Drosophilidae</taxon>
        <taxon>Drosophila</taxon>
        <taxon>Sophophora</taxon>
    </lineage>
</organism>
<dbReference type="SUPFAM" id="SSF68906">
    <property type="entry name" value="SAP domain"/>
    <property type="match status" value="1"/>
</dbReference>
<dbReference type="InterPro" id="IPR001878">
    <property type="entry name" value="Znf_CCHC"/>
</dbReference>
<feature type="compositionally biased region" description="Acidic residues" evidence="3">
    <location>
        <begin position="50"/>
        <end position="63"/>
    </location>
</feature>
<sequence length="475" mass="52826">MNMNEANLNAFSVIQLKRWLSALGLSTQGAKAELMARLGQIPLEIRGQVPDEETGQNFGEDEPGAAGTGLQLVNTDPENPGQATSQEGASENVPEHDELLGIITQLRAALLAQQNALHRAEERGAIQQQQIEELNAIQQIQMQQLEETSVATDLHQQEETHIATHTQQQEEARDAIQIQQDQAVGNSGNLSVPVNPIGTLLSGNAGNVNVPEFTIRNGLCGNADDNQEERPFTRVGSAASLSYAKEAAIDFEGNICARNWVDHVKNIGQIYHLNDDCLRMLLVTKLKGNAQRWLHANPTRMLESFDRLCEQLIIAFGETASKSELRRKFEQRKWQRNERFTMYFEEKVMMSQTINMDMEELLEQLIEGIPSASLRDQARIQRFANPEQMLLAFANVRLPQQAGVYAPKKSMSAAADVNNLRCRNCNSKGHFAKDCRKPARAPGSCFACGEMGHFVGECRLRKSNNSSNVNDYNVS</sequence>
<feature type="coiled-coil region" evidence="2">
    <location>
        <begin position="103"/>
        <end position="148"/>
    </location>
</feature>
<keyword evidence="2" id="KW-0175">Coiled coil</keyword>
<feature type="domain" description="CCHC-type" evidence="4">
    <location>
        <begin position="421"/>
        <end position="437"/>
    </location>
</feature>
<dbReference type="GeneID" id="108072063"/>
<feature type="compositionally biased region" description="Polar residues" evidence="3">
    <location>
        <begin position="71"/>
        <end position="89"/>
    </location>
</feature>
<evidence type="ECO:0000259" key="5">
    <source>
        <dbReference type="PROSITE" id="PS50800"/>
    </source>
</evidence>
<keyword evidence="1" id="KW-0862">Zinc</keyword>
<evidence type="ECO:0000256" key="2">
    <source>
        <dbReference type="SAM" id="Coils"/>
    </source>
</evidence>